<protein>
    <submittedName>
        <fullName evidence="4">Putative methyltransferase NSUN7</fullName>
    </submittedName>
</protein>
<keyword evidence="5" id="KW-1185">Reference proteome</keyword>
<feature type="region of interest" description="Disordered" evidence="2">
    <location>
        <begin position="1"/>
        <end position="41"/>
    </location>
</feature>
<dbReference type="InterPro" id="IPR029063">
    <property type="entry name" value="SAM-dependent_MTases_sf"/>
</dbReference>
<feature type="compositionally biased region" description="Polar residues" evidence="2">
    <location>
        <begin position="597"/>
        <end position="635"/>
    </location>
</feature>
<feature type="compositionally biased region" description="Pro residues" evidence="2">
    <location>
        <begin position="644"/>
        <end position="657"/>
    </location>
</feature>
<keyword evidence="1 4" id="KW-0808">Transferase</keyword>
<feature type="compositionally biased region" description="Polar residues" evidence="2">
    <location>
        <begin position="718"/>
        <end position="732"/>
    </location>
</feature>
<feature type="region of interest" description="Disordered" evidence="2">
    <location>
        <begin position="708"/>
        <end position="743"/>
    </location>
</feature>
<dbReference type="PANTHER" id="PTHR14663">
    <property type="entry name" value="METHYLTRANSFERASE NSUN7-RELATED"/>
    <property type="match status" value="1"/>
</dbReference>
<feature type="binding site" evidence="1">
    <location>
        <position position="379"/>
    </location>
    <ligand>
        <name>S-adenosyl-L-methionine</name>
        <dbReference type="ChEBI" id="CHEBI:59789"/>
    </ligand>
</feature>
<proteinExistence type="inferred from homology"/>
<feature type="compositionally biased region" description="Polar residues" evidence="2">
    <location>
        <begin position="18"/>
        <end position="33"/>
    </location>
</feature>
<evidence type="ECO:0000259" key="3">
    <source>
        <dbReference type="PROSITE" id="PS51686"/>
    </source>
</evidence>
<keyword evidence="1" id="KW-0694">RNA-binding</keyword>
<feature type="binding site" evidence="1">
    <location>
        <position position="352"/>
    </location>
    <ligand>
        <name>S-adenosyl-L-methionine</name>
        <dbReference type="ChEBI" id="CHEBI:59789"/>
    </ligand>
</feature>
<dbReference type="PROSITE" id="PS51686">
    <property type="entry name" value="SAM_MT_RSMB_NOP"/>
    <property type="match status" value="1"/>
</dbReference>
<dbReference type="InterPro" id="IPR049561">
    <property type="entry name" value="NSUN5_7_fdxn-like"/>
</dbReference>
<evidence type="ECO:0000256" key="1">
    <source>
        <dbReference type="PROSITE-ProRule" id="PRU01023"/>
    </source>
</evidence>
<keyword evidence="1" id="KW-0949">S-adenosyl-L-methionine</keyword>
<keyword evidence="1 4" id="KW-0489">Methyltransferase</keyword>
<dbReference type="GO" id="GO:0008168">
    <property type="term" value="F:methyltransferase activity"/>
    <property type="evidence" value="ECO:0007669"/>
    <property type="project" value="UniProtKB-KW"/>
</dbReference>
<dbReference type="GO" id="GO:0032259">
    <property type="term" value="P:methylation"/>
    <property type="evidence" value="ECO:0007669"/>
    <property type="project" value="UniProtKB-KW"/>
</dbReference>
<dbReference type="PANTHER" id="PTHR14663:SF2">
    <property type="entry name" value="METHYLTRANSFERASE NSUN7-RELATED"/>
    <property type="match status" value="1"/>
</dbReference>
<evidence type="ECO:0000313" key="5">
    <source>
        <dbReference type="Proteomes" id="UP000324091"/>
    </source>
</evidence>
<evidence type="ECO:0000313" key="4">
    <source>
        <dbReference type="EMBL" id="TWW55548.1"/>
    </source>
</evidence>
<feature type="compositionally biased region" description="Basic residues" evidence="2">
    <location>
        <begin position="8"/>
        <end position="17"/>
    </location>
</feature>
<feature type="region of interest" description="Disordered" evidence="2">
    <location>
        <begin position="588"/>
        <end position="669"/>
    </location>
</feature>
<dbReference type="Gene3D" id="3.30.70.1170">
    <property type="entry name" value="Sun protein, domain 3"/>
    <property type="match status" value="1"/>
</dbReference>
<gene>
    <name evidence="4" type="ORF">D4764_09G0005970</name>
</gene>
<dbReference type="SUPFAM" id="SSF53335">
    <property type="entry name" value="S-adenosyl-L-methionine-dependent methyltransferases"/>
    <property type="match status" value="1"/>
</dbReference>
<comment type="similarity">
    <text evidence="1">Belongs to the class I-like SAM-binding methyltransferase superfamily. RsmB/NOP family.</text>
</comment>
<name>A0A5C6MLQ3_9TELE</name>
<dbReference type="Proteomes" id="UP000324091">
    <property type="component" value="Chromosome 9"/>
</dbReference>
<dbReference type="GO" id="GO:0003723">
    <property type="term" value="F:RNA binding"/>
    <property type="evidence" value="ECO:0007669"/>
    <property type="project" value="UniProtKB-UniRule"/>
</dbReference>
<evidence type="ECO:0000256" key="2">
    <source>
        <dbReference type="SAM" id="MobiDB-lite"/>
    </source>
</evidence>
<comment type="caution">
    <text evidence="4">The sequence shown here is derived from an EMBL/GenBank/DDBJ whole genome shotgun (WGS) entry which is preliminary data.</text>
</comment>
<sequence length="743" mass="83080">MRYEMMLRKNKRLHKRASQQQRDVQAKAQTSPAPQEHLSTGAVPAPFACPEVQAQSQSHQEFPDRIYLLASVIFQNLHPEKPAMRKLVNYGNKRRLPLPEVKFEERPSSYELAFNTLKYQDFLEGMIINSFGVAPPISNDDMSLFVVMLYDLQSRKFLPRQHQENEETIPDVTLVERVILGFKTKLAASLARHRIKHQLLSVESFLPETVKLKQERSLRLPIYAWVNALKSSPEEIQRVLRSAGFCQVKSIRQLVDRTFCWDHHCRDVLVFPALCRSQLYSTGLLSDCKLVIQDKSCSLGPQAVFSLLPDDADVLLVGHFSGLTLSHTAALIAQKDLPYGAQQPTVYACVSDHTEAQRVELQQTMTAMGCKNVTLIPEDFQSLGANDKRLQRLLVIFLTPECSLSAVSNPVELILQENRDLHLLQDLSQGSISPKKLATLVVEQRKAVDHALKFPKVSAVVYSTHSSHAEENEEVVKGALQRFQPSFGETGEPELARLRSPSPFSIFKEDEGLEKKDSFFMLEPSEESNGCFLAVLNREPKPVVKETPREVILRAYTTGLLDGIGSKHGSGKTSQNYPEVMKKYHNVLDSDSGPVMSVQTSPPSTKSSWVVTRGHQLTSHTQSSQAKTKQLQGVKTSKDAGPVPAAPPRQKPNPPSSSKPDHTTFKKTIPRLPASSRAADVTPAVRPHLEPKPVELTLPVVHFKPFSLHSRGWKPNQKDSASGFNQSKSVRLNSKPLFGMNRS</sequence>
<feature type="domain" description="SAM-dependent MTase RsmB/NOP-type" evidence="3">
    <location>
        <begin position="212"/>
        <end position="539"/>
    </location>
</feature>
<dbReference type="AlphaFoldDB" id="A0A5C6MLQ3"/>
<organism evidence="4 5">
    <name type="scientific">Takifugu flavidus</name>
    <name type="common">sansaifugu</name>
    <dbReference type="NCBI Taxonomy" id="433684"/>
    <lineage>
        <taxon>Eukaryota</taxon>
        <taxon>Metazoa</taxon>
        <taxon>Chordata</taxon>
        <taxon>Craniata</taxon>
        <taxon>Vertebrata</taxon>
        <taxon>Euteleostomi</taxon>
        <taxon>Actinopterygii</taxon>
        <taxon>Neopterygii</taxon>
        <taxon>Teleostei</taxon>
        <taxon>Neoteleostei</taxon>
        <taxon>Acanthomorphata</taxon>
        <taxon>Eupercaria</taxon>
        <taxon>Tetraodontiformes</taxon>
        <taxon>Tetradontoidea</taxon>
        <taxon>Tetraodontidae</taxon>
        <taxon>Takifugu</taxon>
    </lineage>
</organism>
<dbReference type="Pfam" id="PF21148">
    <property type="entry name" value="NSUN5_fdxn-like"/>
    <property type="match status" value="1"/>
</dbReference>
<reference evidence="4 5" key="1">
    <citation type="submission" date="2019-04" db="EMBL/GenBank/DDBJ databases">
        <title>Chromosome genome assembly for Takifugu flavidus.</title>
        <authorList>
            <person name="Xiao S."/>
        </authorList>
    </citation>
    <scope>NUCLEOTIDE SEQUENCE [LARGE SCALE GENOMIC DNA]</scope>
    <source>
        <strain evidence="4">HTHZ2018</strain>
        <tissue evidence="4">Muscle</tissue>
    </source>
</reference>
<dbReference type="EMBL" id="RHFK02000022">
    <property type="protein sequence ID" value="TWW55548.1"/>
    <property type="molecule type" value="Genomic_DNA"/>
</dbReference>
<dbReference type="InterPro" id="IPR001678">
    <property type="entry name" value="MeTrfase_RsmB-F_NOP2_dom"/>
</dbReference>
<accession>A0A5C6MLQ3</accession>
<comment type="caution">
    <text evidence="1">Lacks conserved residue(s) required for the propagation of feature annotation.</text>
</comment>
<dbReference type="InterPro" id="IPR042620">
    <property type="entry name" value="NSUN7"/>
</dbReference>
<dbReference type="Gene3D" id="3.40.50.150">
    <property type="entry name" value="Vaccinia Virus protein VP39"/>
    <property type="match status" value="1"/>
</dbReference>